<feature type="transmembrane region" description="Helical" evidence="1">
    <location>
        <begin position="21"/>
        <end position="42"/>
    </location>
</feature>
<dbReference type="Proteomes" id="UP000186026">
    <property type="component" value="Unassembled WGS sequence"/>
</dbReference>
<feature type="transmembrane region" description="Helical" evidence="1">
    <location>
        <begin position="84"/>
        <end position="107"/>
    </location>
</feature>
<proteinExistence type="predicted"/>
<keyword evidence="3" id="KW-1185">Reference proteome</keyword>
<evidence type="ECO:0000313" key="3">
    <source>
        <dbReference type="Proteomes" id="UP000186026"/>
    </source>
</evidence>
<accession>A0A1N7LA50</accession>
<name>A0A1N7LA50_9BACT</name>
<keyword evidence="1" id="KW-0812">Transmembrane</keyword>
<gene>
    <name evidence="2" type="ORF">SAMN05421761_103165</name>
</gene>
<sequence>MVLGGFLIGGLGYWFQPYNDLYILGINIYLIIGVGAFLASLFMSLYKKRKPIKIASFVTIGIILAVVCRIVYDITFWDGTSHNLAPFELVICGLIAFIPAIIGGFLGKFTGNMFNPKTSFLQRKK</sequence>
<keyword evidence="1" id="KW-0472">Membrane</keyword>
<evidence type="ECO:0000256" key="1">
    <source>
        <dbReference type="SAM" id="Phobius"/>
    </source>
</evidence>
<reference evidence="3" key="1">
    <citation type="submission" date="2017-01" db="EMBL/GenBank/DDBJ databases">
        <authorList>
            <person name="Varghese N."/>
            <person name="Submissions S."/>
        </authorList>
    </citation>
    <scope>NUCLEOTIDE SEQUENCE [LARGE SCALE GENOMIC DNA]</scope>
    <source>
        <strain evidence="3">DSM 46698</strain>
    </source>
</reference>
<organism evidence="2 3">
    <name type="scientific">Belliella pelovolcani</name>
    <dbReference type="NCBI Taxonomy" id="529505"/>
    <lineage>
        <taxon>Bacteria</taxon>
        <taxon>Pseudomonadati</taxon>
        <taxon>Bacteroidota</taxon>
        <taxon>Cytophagia</taxon>
        <taxon>Cytophagales</taxon>
        <taxon>Cyclobacteriaceae</taxon>
        <taxon>Belliella</taxon>
    </lineage>
</organism>
<keyword evidence="1" id="KW-1133">Transmembrane helix</keyword>
<dbReference type="EMBL" id="FTOP01000003">
    <property type="protein sequence ID" value="SIS70732.1"/>
    <property type="molecule type" value="Genomic_DNA"/>
</dbReference>
<dbReference type="AlphaFoldDB" id="A0A1N7LA50"/>
<protein>
    <submittedName>
        <fullName evidence="2">Uncharacterized protein</fullName>
    </submittedName>
</protein>
<feature type="transmembrane region" description="Helical" evidence="1">
    <location>
        <begin position="54"/>
        <end position="72"/>
    </location>
</feature>
<evidence type="ECO:0000313" key="2">
    <source>
        <dbReference type="EMBL" id="SIS70732.1"/>
    </source>
</evidence>